<dbReference type="AlphaFoldDB" id="A0A1B1TFT6"/>
<organism evidence="2">
    <name type="scientific">uncultured Poseidoniia archaeon</name>
    <dbReference type="NCBI Taxonomy" id="1697135"/>
    <lineage>
        <taxon>Archaea</taxon>
        <taxon>Methanobacteriati</taxon>
        <taxon>Thermoplasmatota</taxon>
        <taxon>Candidatus Poseidoniia</taxon>
        <taxon>environmental samples</taxon>
    </lineage>
</organism>
<dbReference type="InterPro" id="IPR041664">
    <property type="entry name" value="AAA_16"/>
</dbReference>
<dbReference type="Gene3D" id="3.40.50.300">
    <property type="entry name" value="P-loop containing nucleotide triphosphate hydrolases"/>
    <property type="match status" value="1"/>
</dbReference>
<reference evidence="2" key="1">
    <citation type="submission" date="2014-11" db="EMBL/GenBank/DDBJ databases">
        <authorList>
            <person name="Zhu J."/>
            <person name="Qi W."/>
            <person name="Song R."/>
        </authorList>
    </citation>
    <scope>NUCLEOTIDE SEQUENCE</scope>
</reference>
<protein>
    <submittedName>
        <fullName evidence="2">Protein with ATPase domain</fullName>
    </submittedName>
</protein>
<dbReference type="InterPro" id="IPR027417">
    <property type="entry name" value="P-loop_NTPase"/>
</dbReference>
<sequence length="505" mass="57422">MSAGIPKVNIAVQDRVLLHLLEHDEQADRYLADVALTRPGVAESCALHLPNVSRTMRDLLKRQYVSEHTRNIRGEERRQKTWQLTEEGRTEALHTRKSLGKTKVVLRDSGGELLEVEALNAAERLATDISLLQILMHAQHEGVLTYGDIRFGKIKQSKQEDVAPPGRLTALTGVHSTYNNEPPNTRPVHGRKEQLEQLDTWFSSRKPCAVVHGIAGIGKSTLVAHWLKQNMTLNQGLSVCWYPCQPWDRALGIATSLLHRFGIDDSHDPYNLIETLPLQPAGKIDVDTWRRRLTAYLTDAGTIRERFKNESGGPPPYWLIILDDVHHIEAEAKDLLGALLQISSKTPLRLLLISRTKPTIYDRRDVHTRDIVTELSLQGLTKAEIKNWLKAFESSDKYEVEQVHEKTGGHPLALELFELYGQETHIDWLQFLDDEIILRLPELERKLLLELAKSDAPMEWTKLAGLVGWKGNPPKDLIQHGLLLELEEGMWLHEALKERLLRDVN</sequence>
<reference evidence="2" key="2">
    <citation type="journal article" date="2015" name="ISME J.">
        <title>A new class of marine Euryarchaeota group II from the Mediterranean deep chlorophyll maximum.</title>
        <authorList>
            <person name="Martin-Cuadrado A.B."/>
            <person name="Garcia-Heredia I."/>
            <person name="Molto A.G."/>
            <person name="Lopez-Ubeda R."/>
            <person name="Kimes N."/>
            <person name="Lopez-Garcia P."/>
            <person name="Moreira D."/>
            <person name="Rodriguez-Valera F."/>
        </authorList>
    </citation>
    <scope>NUCLEOTIDE SEQUENCE</scope>
</reference>
<dbReference type="EMBL" id="KP211925">
    <property type="protein sequence ID" value="ANV81150.1"/>
    <property type="molecule type" value="Genomic_DNA"/>
</dbReference>
<dbReference type="Pfam" id="PF13191">
    <property type="entry name" value="AAA_16"/>
    <property type="match status" value="1"/>
</dbReference>
<evidence type="ECO:0000259" key="1">
    <source>
        <dbReference type="Pfam" id="PF13191"/>
    </source>
</evidence>
<proteinExistence type="predicted"/>
<evidence type="ECO:0000313" key="2">
    <source>
        <dbReference type="EMBL" id="ANV81150.1"/>
    </source>
</evidence>
<name>A0A1B1TFT6_9ARCH</name>
<dbReference type="SUPFAM" id="SSF52540">
    <property type="entry name" value="P-loop containing nucleoside triphosphate hydrolases"/>
    <property type="match status" value="1"/>
</dbReference>
<feature type="domain" description="Orc1-like AAA ATPase" evidence="1">
    <location>
        <begin position="189"/>
        <end position="352"/>
    </location>
</feature>
<accession>A0A1B1TFT6</accession>